<dbReference type="Pfam" id="PF01725">
    <property type="entry name" value="Ham1p_like"/>
    <property type="match status" value="1"/>
</dbReference>
<dbReference type="GO" id="GO:0036220">
    <property type="term" value="F:ITP diphosphatase activity"/>
    <property type="evidence" value="ECO:0007669"/>
    <property type="project" value="UniProtKB-UniRule"/>
</dbReference>
<comment type="catalytic activity">
    <reaction evidence="10">
        <text>dITP + H2O = dIMP + diphosphate + H(+)</text>
        <dbReference type="Rhea" id="RHEA:28342"/>
        <dbReference type="ChEBI" id="CHEBI:15377"/>
        <dbReference type="ChEBI" id="CHEBI:15378"/>
        <dbReference type="ChEBI" id="CHEBI:33019"/>
        <dbReference type="ChEBI" id="CHEBI:61194"/>
        <dbReference type="ChEBI" id="CHEBI:61382"/>
        <dbReference type="EC" id="3.6.1.66"/>
    </reaction>
    <physiologicalReaction direction="left-to-right" evidence="10">
        <dbReference type="Rhea" id="RHEA:28343"/>
    </physiologicalReaction>
</comment>
<evidence type="ECO:0000256" key="10">
    <source>
        <dbReference type="ARBA" id="ARBA00093255"/>
    </source>
</evidence>
<dbReference type="GO" id="GO:0005634">
    <property type="term" value="C:nucleus"/>
    <property type="evidence" value="ECO:0007669"/>
    <property type="project" value="UniProtKB-SubCell"/>
</dbReference>
<dbReference type="EMBL" id="HG937692">
    <property type="protein sequence ID" value="CDP36444.1"/>
    <property type="molecule type" value="Genomic_DNA"/>
</dbReference>
<name>A0A060T6L7_BLAAD</name>
<evidence type="ECO:0000256" key="2">
    <source>
        <dbReference type="ARBA" id="ARBA00022490"/>
    </source>
</evidence>
<organism evidence="14">
    <name type="scientific">Blastobotrys adeninivorans</name>
    <name type="common">Yeast</name>
    <name type="synonym">Arxula adeninivorans</name>
    <dbReference type="NCBI Taxonomy" id="409370"/>
    <lineage>
        <taxon>Eukaryota</taxon>
        <taxon>Fungi</taxon>
        <taxon>Dikarya</taxon>
        <taxon>Ascomycota</taxon>
        <taxon>Saccharomycotina</taxon>
        <taxon>Dipodascomycetes</taxon>
        <taxon>Dipodascales</taxon>
        <taxon>Trichomonascaceae</taxon>
        <taxon>Blastobotrys</taxon>
    </lineage>
</organism>
<comment type="catalytic activity">
    <reaction evidence="12">
        <text>XTP + H2O = XMP + diphosphate + H(+)</text>
        <dbReference type="Rhea" id="RHEA:28610"/>
        <dbReference type="ChEBI" id="CHEBI:15377"/>
        <dbReference type="ChEBI" id="CHEBI:15378"/>
        <dbReference type="ChEBI" id="CHEBI:33019"/>
        <dbReference type="ChEBI" id="CHEBI:57464"/>
        <dbReference type="ChEBI" id="CHEBI:61314"/>
        <dbReference type="EC" id="3.6.1.66"/>
    </reaction>
</comment>
<evidence type="ECO:0000256" key="3">
    <source>
        <dbReference type="ARBA" id="ARBA00022723"/>
    </source>
</evidence>
<feature type="binding site" evidence="12">
    <location>
        <begin position="140"/>
        <end position="143"/>
    </location>
    <ligand>
        <name>ITP</name>
        <dbReference type="ChEBI" id="CHEBI:61402"/>
    </ligand>
</feature>
<dbReference type="GO" id="GO:0046872">
    <property type="term" value="F:metal ion binding"/>
    <property type="evidence" value="ECO:0007669"/>
    <property type="project" value="UniProtKB-KW"/>
</dbReference>
<feature type="binding site" evidence="12">
    <location>
        <position position="36"/>
    </location>
    <ligand>
        <name>Mg(2+)</name>
        <dbReference type="ChEBI" id="CHEBI:18420"/>
    </ligand>
</feature>
<dbReference type="InterPro" id="IPR002637">
    <property type="entry name" value="RdgB/HAM1"/>
</dbReference>
<dbReference type="GO" id="GO:0009117">
    <property type="term" value="P:nucleotide metabolic process"/>
    <property type="evidence" value="ECO:0007669"/>
    <property type="project" value="UniProtKB-KW"/>
</dbReference>
<comment type="cofactor">
    <cofactor evidence="12">
        <name>Mg(2+)</name>
        <dbReference type="ChEBI" id="CHEBI:18420"/>
    </cofactor>
    <cofactor evidence="12">
        <name>Mn(2+)</name>
        <dbReference type="ChEBI" id="CHEBI:29035"/>
    </cofactor>
    <text evidence="12">Binds 1 divalent metal cation per subunit; can use either Mg(2+) or Mn(2+).</text>
</comment>
<keyword evidence="5 12" id="KW-0378">Hydrolase</keyword>
<keyword evidence="2 12" id="KW-0963">Cytoplasm</keyword>
<keyword evidence="6 12" id="KW-0460">Magnesium</keyword>
<comment type="catalytic activity">
    <reaction evidence="11">
        <text>N(6)-hydroxy-dATP + H2O = N(6)-hydroxy-dAMP + diphosphate + H(+)</text>
        <dbReference type="Rhea" id="RHEA:83971"/>
        <dbReference type="ChEBI" id="CHEBI:15377"/>
        <dbReference type="ChEBI" id="CHEBI:15378"/>
        <dbReference type="ChEBI" id="CHEBI:33019"/>
        <dbReference type="ChEBI" id="CHEBI:233529"/>
        <dbReference type="ChEBI" id="CHEBI:233530"/>
    </reaction>
    <physiologicalReaction direction="left-to-right" evidence="11">
        <dbReference type="Rhea" id="RHEA:83972"/>
    </physiologicalReaction>
</comment>
<reference evidence="14" key="2">
    <citation type="submission" date="2014-06" db="EMBL/GenBank/DDBJ databases">
        <title>The complete genome of Blastobotrys (Arxula) adeninivorans LS3 - a yeast of biotechnological interest.</title>
        <authorList>
            <person name="Kunze G."/>
            <person name="Gaillardin C."/>
            <person name="Czernicka M."/>
            <person name="Durrens P."/>
            <person name="Martin T."/>
            <person name="Boer E."/>
            <person name="Gabaldon T."/>
            <person name="Cruz J."/>
            <person name="Talla E."/>
            <person name="Marck C."/>
            <person name="Goffeau A."/>
            <person name="Barbe V."/>
            <person name="Baret P."/>
            <person name="Baronian K."/>
            <person name="Beier S."/>
            <person name="Bleykasten C."/>
            <person name="Bode R."/>
            <person name="Casaregola S."/>
            <person name="Despons L."/>
            <person name="Fairhead C."/>
            <person name="Giersberg M."/>
            <person name="Gierski P."/>
            <person name="Hahnel U."/>
            <person name="Hartmann A."/>
            <person name="Jankowska D."/>
            <person name="Jubin C."/>
            <person name="Jung P."/>
            <person name="Lafontaine I."/>
            <person name="Leh-Louis V."/>
            <person name="Lemaire M."/>
            <person name="Marcet-Houben M."/>
            <person name="Mascher M."/>
            <person name="Morel G."/>
            <person name="Richard G.-F."/>
            <person name="Riechen J."/>
            <person name="Sacerdot C."/>
            <person name="Sarkar A."/>
            <person name="Savel G."/>
            <person name="Schacherer J."/>
            <person name="Sherman D."/>
            <person name="Straub M.-L."/>
            <person name="Stein N."/>
            <person name="Thierry A."/>
            <person name="Trautwein-Schult A."/>
            <person name="Westhof E."/>
            <person name="Worch S."/>
            <person name="Dujon B."/>
            <person name="Souciet J.-L."/>
            <person name="Wincker P."/>
            <person name="Scholz U."/>
            <person name="Neuveglise N."/>
        </authorList>
    </citation>
    <scope>NUCLEOTIDE SEQUENCE</scope>
    <source>
        <strain evidence="14">LS3</strain>
    </source>
</reference>
<feature type="binding site" evidence="12">
    <location>
        <begin position="9"/>
        <end position="14"/>
    </location>
    <ligand>
        <name>ITP</name>
        <dbReference type="ChEBI" id="CHEBI:61402"/>
    </ligand>
</feature>
<dbReference type="FunFam" id="3.90.950.10:FF:000003">
    <property type="entry name" value="Inosine triphosphate pyrophosphatase"/>
    <property type="match status" value="1"/>
</dbReference>
<comment type="similarity">
    <text evidence="1 12 13">Belongs to the HAM1 NTPase family.</text>
</comment>
<dbReference type="GO" id="GO:0009204">
    <property type="term" value="P:deoxyribonucleoside triphosphate catabolic process"/>
    <property type="evidence" value="ECO:0007669"/>
    <property type="project" value="UniProtKB-UniRule"/>
</dbReference>
<comment type="catalytic activity">
    <reaction evidence="9">
        <text>ITP + H2O = IMP + diphosphate + H(+)</text>
        <dbReference type="Rhea" id="RHEA:29399"/>
        <dbReference type="ChEBI" id="CHEBI:15377"/>
        <dbReference type="ChEBI" id="CHEBI:15378"/>
        <dbReference type="ChEBI" id="CHEBI:33019"/>
        <dbReference type="ChEBI" id="CHEBI:58053"/>
        <dbReference type="ChEBI" id="CHEBI:61402"/>
        <dbReference type="EC" id="3.6.1.66"/>
    </reaction>
    <physiologicalReaction direction="left-to-right" evidence="9">
        <dbReference type="Rhea" id="RHEA:29400"/>
    </physiologicalReaction>
</comment>
<evidence type="ECO:0000256" key="1">
    <source>
        <dbReference type="ARBA" id="ARBA00008023"/>
    </source>
</evidence>
<dbReference type="InterPro" id="IPR029001">
    <property type="entry name" value="ITPase-like_fam"/>
</dbReference>
<dbReference type="PANTHER" id="PTHR11067:SF9">
    <property type="entry name" value="INOSINE TRIPHOSPHATE PYROPHOSPHATASE"/>
    <property type="match status" value="1"/>
</dbReference>
<dbReference type="InterPro" id="IPR027502">
    <property type="entry name" value="ITPase"/>
</dbReference>
<evidence type="ECO:0000256" key="11">
    <source>
        <dbReference type="ARBA" id="ARBA00093271"/>
    </source>
</evidence>
<feature type="binding site" evidence="12">
    <location>
        <position position="64"/>
    </location>
    <ligand>
        <name>Mg(2+)</name>
        <dbReference type="ChEBI" id="CHEBI:18420"/>
    </ligand>
</feature>
<dbReference type="SUPFAM" id="SSF52972">
    <property type="entry name" value="ITPase-like"/>
    <property type="match status" value="1"/>
</dbReference>
<keyword evidence="12" id="KW-0539">Nucleus</keyword>
<keyword evidence="7 12" id="KW-0546">Nucleotide metabolism</keyword>
<gene>
    <name evidence="12" type="primary">HAM1</name>
    <name evidence="14" type="ORF">GNLVRS02_ARAD1B13134g</name>
</gene>
<dbReference type="NCBIfam" id="TIGR00042">
    <property type="entry name" value="RdgB/HAM1 family non-canonical purine NTP pyrophosphatase"/>
    <property type="match status" value="1"/>
</dbReference>
<evidence type="ECO:0000256" key="13">
    <source>
        <dbReference type="RuleBase" id="RU003781"/>
    </source>
</evidence>
<comment type="function">
    <text evidence="8">Pyrophosphatase that hydrolyzes the non-canonical purine nucleotides inosine triphosphate (ITP), deoxyinosine triphosphate (dITP) as well as 2'-deoxy-N-6-hydroxylaminopurine triphosphate (dHAPTP) and xanthosine 5'-triphosphate (XTP) to their respective monophosphate derivatives. The enzyme does not distinguish between the deoxy- and ribose forms. Probably excludes non-canonical purines from RNA and DNA precursor pools, thus preventing their incorporation into RNA and DNA and avoiding chromosomal lesions.</text>
</comment>
<evidence type="ECO:0000256" key="6">
    <source>
        <dbReference type="ARBA" id="ARBA00022842"/>
    </source>
</evidence>
<dbReference type="GO" id="GO:0005737">
    <property type="term" value="C:cytoplasm"/>
    <property type="evidence" value="ECO:0007669"/>
    <property type="project" value="UniProtKB-SubCell"/>
</dbReference>
<protein>
    <recommendedName>
        <fullName evidence="12">Inosine triphosphate pyrophosphatase</fullName>
        <shortName evidence="12">ITPase</shortName>
        <shortName evidence="12">Inosine triphosphatase</shortName>
        <ecNumber evidence="12">3.6.1.66</ecNumber>
    </recommendedName>
    <alternativeName>
        <fullName evidence="12">Non-canonical purine NTP pyrophosphatase</fullName>
    </alternativeName>
    <alternativeName>
        <fullName evidence="12">Non-standard purine NTP pyrophosphatase</fullName>
    </alternativeName>
    <alternativeName>
        <fullName evidence="12">Nucleoside-triphosphate diphosphatase</fullName>
    </alternativeName>
    <alternativeName>
        <fullName evidence="12">Nucleoside-triphosphate pyrophosphatase</fullName>
        <shortName evidence="12">NTPase</shortName>
    </alternativeName>
    <alternativeName>
        <fullName evidence="12">XTP/dITP diphosphatase</fullName>
    </alternativeName>
</protein>
<dbReference type="HAMAP" id="MF_03148">
    <property type="entry name" value="HAM1_NTPase"/>
    <property type="match status" value="1"/>
</dbReference>
<accession>A0A060T6L7</accession>
<keyword evidence="4 12" id="KW-0547">Nucleotide-binding</keyword>
<feature type="binding site" evidence="12">
    <location>
        <begin position="168"/>
        <end position="169"/>
    </location>
    <ligand>
        <name>ITP</name>
        <dbReference type="ChEBI" id="CHEBI:61402"/>
    </ligand>
</feature>
<evidence type="ECO:0000256" key="5">
    <source>
        <dbReference type="ARBA" id="ARBA00022801"/>
    </source>
</evidence>
<evidence type="ECO:0000313" key="14">
    <source>
        <dbReference type="EMBL" id="CDP36444.1"/>
    </source>
</evidence>
<dbReference type="EC" id="3.6.1.66" evidence="12"/>
<dbReference type="AlphaFoldDB" id="A0A060T6L7"/>
<evidence type="ECO:0000256" key="8">
    <source>
        <dbReference type="ARBA" id="ARBA00054940"/>
    </source>
</evidence>
<sequence>MTDKIVFVTGNKNKLEEVNHILGNGHLQNKKLDLEEIQGTIEEVSTQKAQTAAKILNGPVLVEDTALEFEALGGLPGPYIKWFLEKLGCQGLVDMLYKFEDKRARAVCTFAFCPGPNEPVQLFQGVNPGKIVEPRGPGKFGWNPIFQPDGYDKTYAELDGEIKNKISHRYLALQKLKAFLETYSG</sequence>
<comment type="subunit">
    <text evidence="12">Homodimer.</text>
</comment>
<evidence type="ECO:0000256" key="9">
    <source>
        <dbReference type="ARBA" id="ARBA00093218"/>
    </source>
</evidence>
<dbReference type="GO" id="GO:0035870">
    <property type="term" value="F:dITP diphosphatase activity"/>
    <property type="evidence" value="ECO:0007669"/>
    <property type="project" value="UniProtKB-UniRule"/>
</dbReference>
<feature type="binding site" evidence="12">
    <location>
        <begin position="64"/>
        <end position="65"/>
    </location>
    <ligand>
        <name>ITP</name>
        <dbReference type="ChEBI" id="CHEBI:61402"/>
    </ligand>
</feature>
<feature type="binding site" evidence="12">
    <location>
        <position position="48"/>
    </location>
    <ligand>
        <name>ITP</name>
        <dbReference type="ChEBI" id="CHEBI:61402"/>
    </ligand>
</feature>
<proteinExistence type="inferred from homology"/>
<evidence type="ECO:0000256" key="4">
    <source>
        <dbReference type="ARBA" id="ARBA00022741"/>
    </source>
</evidence>
<dbReference type="CDD" id="cd00515">
    <property type="entry name" value="HAM1"/>
    <property type="match status" value="1"/>
</dbReference>
<comment type="function">
    <text evidence="12">Pyrophosphatase that hydrolyzes non-canonical purine nucleotides such as inosine triphosphate (ITP), deoxyinosine triphosphate (dITP) or xanthosine 5'-triphosphate (XTP) to their respective monophosphate derivatives. The enzyme does not distinguish between the deoxy- and ribose forms. Probably excludes non-canonical purines from RNA and DNA precursor pools, thus preventing their incorporation into RNA and DNA and avoiding chromosomal lesions.</text>
</comment>
<keyword evidence="12" id="KW-0464">Manganese</keyword>
<feature type="binding site" evidence="12">
    <location>
        <position position="163"/>
    </location>
    <ligand>
        <name>ITP</name>
        <dbReference type="ChEBI" id="CHEBI:61402"/>
    </ligand>
</feature>
<dbReference type="PANTHER" id="PTHR11067">
    <property type="entry name" value="INOSINE TRIPHOSPHATE PYROPHOSPHATASE/HAM1 PROTEIN"/>
    <property type="match status" value="1"/>
</dbReference>
<dbReference type="GO" id="GO:0000166">
    <property type="term" value="F:nucleotide binding"/>
    <property type="evidence" value="ECO:0007669"/>
    <property type="project" value="UniProtKB-KW"/>
</dbReference>
<evidence type="ECO:0000256" key="12">
    <source>
        <dbReference type="HAMAP-Rule" id="MF_03148"/>
    </source>
</evidence>
<comment type="subcellular location">
    <subcellularLocation>
        <location evidence="12">Cytoplasm</location>
    </subcellularLocation>
    <subcellularLocation>
        <location evidence="12">Nucleus</location>
    </subcellularLocation>
</comment>
<evidence type="ECO:0000256" key="7">
    <source>
        <dbReference type="ARBA" id="ARBA00023080"/>
    </source>
</evidence>
<dbReference type="GO" id="GO:0036222">
    <property type="term" value="F:XTP diphosphatase activity"/>
    <property type="evidence" value="ECO:0007669"/>
    <property type="project" value="UniProtKB-UniRule"/>
</dbReference>
<dbReference type="PhylomeDB" id="A0A060T6L7"/>
<dbReference type="Gene3D" id="3.90.950.10">
    <property type="match status" value="1"/>
</dbReference>
<reference evidence="14" key="1">
    <citation type="submission" date="2014-02" db="EMBL/GenBank/DDBJ databases">
        <authorList>
            <person name="Genoscope - CEA"/>
        </authorList>
    </citation>
    <scope>NUCLEOTIDE SEQUENCE</scope>
    <source>
        <strain evidence="14">LS3</strain>
    </source>
</reference>
<keyword evidence="3 12" id="KW-0479">Metal-binding</keyword>